<name>A0A235HGQ4_AZOBR</name>
<organism evidence="2 3">
    <name type="scientific">Azospirillum brasilense</name>
    <dbReference type="NCBI Taxonomy" id="192"/>
    <lineage>
        <taxon>Bacteria</taxon>
        <taxon>Pseudomonadati</taxon>
        <taxon>Pseudomonadota</taxon>
        <taxon>Alphaproteobacteria</taxon>
        <taxon>Rhodospirillales</taxon>
        <taxon>Azospirillaceae</taxon>
        <taxon>Azospirillum</taxon>
    </lineage>
</organism>
<protein>
    <recommendedName>
        <fullName evidence="4">DUF2336 domain-containing protein</fullName>
    </recommendedName>
</protein>
<gene>
    <name evidence="2" type="ORF">CHT98_09845</name>
</gene>
<dbReference type="InterPro" id="IPR019285">
    <property type="entry name" value="DUF2336"/>
</dbReference>
<evidence type="ECO:0000256" key="1">
    <source>
        <dbReference type="SAM" id="MobiDB-lite"/>
    </source>
</evidence>
<dbReference type="InterPro" id="IPR016024">
    <property type="entry name" value="ARM-type_fold"/>
</dbReference>
<feature type="region of interest" description="Disordered" evidence="1">
    <location>
        <begin position="1"/>
        <end position="74"/>
    </location>
</feature>
<comment type="caution">
    <text evidence="2">The sequence shown here is derived from an EMBL/GenBank/DDBJ whole genome shotgun (WGS) entry which is preliminary data.</text>
</comment>
<sequence>MQPRQAPPSTPGDDRPDASARDTARATPDGPRMEAAMDSFAEVRGDDGVDPDLLGYLFDDSPPAPPAPEPARRRVGTALVESRLAGMGDAGVRALLARKLCRLLPDLPPDRQDKATATALRTLERLARDHAAHVRTALAGALKDVACAPPAVARTLARDVERSVAEPILHCCATLTDEDLLEIIAAHPAGWALSAIARRPAVSAPLSCAIVDTGDAEATGVLLDNDGAVIPEDRLEDLVERSGGHPDWQAKLAGRTALPQRLALRLAEFVDDSVADLLRRRTDLDAVTAAEVAAVTRRRVAWVEGRDPAESPGRRAVRLHRQGALDETALGDALSWEETDFVRAALALRAAVHPGIVDDILRSGDPRAVTALVWRAGYSMRCAMRVQVSAAGIPPRAVLNARQGTGYPLPTADMARHLALYGVRS</sequence>
<dbReference type="Proteomes" id="UP000215367">
    <property type="component" value="Unassembled WGS sequence"/>
</dbReference>
<feature type="compositionally biased region" description="Pro residues" evidence="1">
    <location>
        <begin position="1"/>
        <end position="10"/>
    </location>
</feature>
<feature type="compositionally biased region" description="Basic and acidic residues" evidence="1">
    <location>
        <begin position="12"/>
        <end position="24"/>
    </location>
</feature>
<reference evidence="2 3" key="1">
    <citation type="submission" date="2017-07" db="EMBL/GenBank/DDBJ databases">
        <title>Whole genome sequence of Azospirillum brasilense 2A1, a potential biofertilizer strain.</title>
        <authorList>
            <person name="Fontana C.A."/>
            <person name="Toffoli L.M."/>
            <person name="Salazar S.M."/>
            <person name="Puglisi E."/>
            <person name="Pedraza R."/>
            <person name="Bassi D."/>
            <person name="Cocconcelli P.S."/>
        </authorList>
    </citation>
    <scope>NUCLEOTIDE SEQUENCE [LARGE SCALE GENOMIC DNA]</scope>
    <source>
        <strain evidence="2 3">2A1</strain>
    </source>
</reference>
<dbReference type="EMBL" id="NOWT01000007">
    <property type="protein sequence ID" value="OYD84355.1"/>
    <property type="molecule type" value="Genomic_DNA"/>
</dbReference>
<accession>A0A235HGQ4</accession>
<dbReference type="AlphaFoldDB" id="A0A235HGQ4"/>
<evidence type="ECO:0008006" key="4">
    <source>
        <dbReference type="Google" id="ProtNLM"/>
    </source>
</evidence>
<evidence type="ECO:0000313" key="2">
    <source>
        <dbReference type="EMBL" id="OYD84355.1"/>
    </source>
</evidence>
<evidence type="ECO:0000313" key="3">
    <source>
        <dbReference type="Proteomes" id="UP000215367"/>
    </source>
</evidence>
<dbReference type="SUPFAM" id="SSF48371">
    <property type="entry name" value="ARM repeat"/>
    <property type="match status" value="1"/>
</dbReference>
<dbReference type="Pfam" id="PF10098">
    <property type="entry name" value="DUF2336"/>
    <property type="match status" value="1"/>
</dbReference>
<proteinExistence type="predicted"/>